<evidence type="ECO:0000313" key="3">
    <source>
        <dbReference type="Proteomes" id="UP001596495"/>
    </source>
</evidence>
<keyword evidence="1" id="KW-1133">Transmembrane helix</keyword>
<evidence type="ECO:0000313" key="2">
    <source>
        <dbReference type="EMBL" id="MFC7435500.1"/>
    </source>
</evidence>
<keyword evidence="1" id="KW-0812">Transmembrane</keyword>
<protein>
    <submittedName>
        <fullName evidence="2">Uncharacterized protein</fullName>
    </submittedName>
</protein>
<keyword evidence="3" id="KW-1185">Reference proteome</keyword>
<sequence length="110" mass="11798">MNALSDLLSALLRGVFRVVLFLAGLLFVLSFLAAAIVVVLGMSLWSLLTGRKPAPLVLFSQMRERSRRYTAGAWSAGAATSTADVVDVEATEIRPSGVARPLTPIDRPSR</sequence>
<name>A0ABW2RBN5_9BURK</name>
<reference evidence="3" key="1">
    <citation type="journal article" date="2019" name="Int. J. Syst. Evol. Microbiol.">
        <title>The Global Catalogue of Microorganisms (GCM) 10K type strain sequencing project: providing services to taxonomists for standard genome sequencing and annotation.</title>
        <authorList>
            <consortium name="The Broad Institute Genomics Platform"/>
            <consortium name="The Broad Institute Genome Sequencing Center for Infectious Disease"/>
            <person name="Wu L."/>
            <person name="Ma J."/>
        </authorList>
    </citation>
    <scope>NUCLEOTIDE SEQUENCE [LARGE SCALE GENOMIC DNA]</scope>
    <source>
        <strain evidence="3">CCUG 54518</strain>
    </source>
</reference>
<organism evidence="2 3">
    <name type="scientific">Hydrogenophaga bisanensis</name>
    <dbReference type="NCBI Taxonomy" id="439611"/>
    <lineage>
        <taxon>Bacteria</taxon>
        <taxon>Pseudomonadati</taxon>
        <taxon>Pseudomonadota</taxon>
        <taxon>Betaproteobacteria</taxon>
        <taxon>Burkholderiales</taxon>
        <taxon>Comamonadaceae</taxon>
        <taxon>Hydrogenophaga</taxon>
    </lineage>
</organism>
<dbReference type="Proteomes" id="UP001596495">
    <property type="component" value="Unassembled WGS sequence"/>
</dbReference>
<proteinExistence type="predicted"/>
<comment type="caution">
    <text evidence="2">The sequence shown here is derived from an EMBL/GenBank/DDBJ whole genome shotgun (WGS) entry which is preliminary data.</text>
</comment>
<keyword evidence="1" id="KW-0472">Membrane</keyword>
<gene>
    <name evidence="2" type="ORF">ACFQNJ_13380</name>
</gene>
<feature type="transmembrane region" description="Helical" evidence="1">
    <location>
        <begin position="20"/>
        <end position="48"/>
    </location>
</feature>
<dbReference type="RefSeq" id="WP_374639673.1">
    <property type="nucleotide sequence ID" value="NZ_JBHTBX010000008.1"/>
</dbReference>
<accession>A0ABW2RBN5</accession>
<dbReference type="EMBL" id="JBHTBX010000008">
    <property type="protein sequence ID" value="MFC7435500.1"/>
    <property type="molecule type" value="Genomic_DNA"/>
</dbReference>
<evidence type="ECO:0000256" key="1">
    <source>
        <dbReference type="SAM" id="Phobius"/>
    </source>
</evidence>